<dbReference type="InterPro" id="IPR031631">
    <property type="entry name" value="Glyco_hydro_63N"/>
</dbReference>
<keyword evidence="5 12" id="KW-0256">Endoplasmic reticulum</keyword>
<dbReference type="WBParaSite" id="PSU_v2.g2868.t1">
    <property type="protein sequence ID" value="PSU_v2.g2868.t1"/>
    <property type="gene ID" value="PSU_v2.g2868"/>
</dbReference>
<dbReference type="GO" id="GO:0006487">
    <property type="term" value="P:protein N-linked glycosylation"/>
    <property type="evidence" value="ECO:0007669"/>
    <property type="project" value="UniProtKB-UniRule"/>
</dbReference>
<dbReference type="SUPFAM" id="SSF48208">
    <property type="entry name" value="Six-hairpin glycosidases"/>
    <property type="match status" value="1"/>
</dbReference>
<evidence type="ECO:0000256" key="12">
    <source>
        <dbReference type="RuleBase" id="RU368089"/>
    </source>
</evidence>
<dbReference type="InterPro" id="IPR038518">
    <property type="entry name" value="Glyco_hydro_63N_sf"/>
</dbReference>
<evidence type="ECO:0000256" key="1">
    <source>
        <dbReference type="ARBA" id="ARBA00004648"/>
    </source>
</evidence>
<evidence type="ECO:0000256" key="9">
    <source>
        <dbReference type="ARBA" id="ARBA00023180"/>
    </source>
</evidence>
<evidence type="ECO:0000313" key="16">
    <source>
        <dbReference type="WBParaSite" id="PSU_v2.g2868.t1"/>
    </source>
</evidence>
<dbReference type="GO" id="GO:0009311">
    <property type="term" value="P:oligosaccharide metabolic process"/>
    <property type="evidence" value="ECO:0007669"/>
    <property type="project" value="UniProtKB-UniRule"/>
</dbReference>
<dbReference type="GO" id="GO:0005789">
    <property type="term" value="C:endoplasmic reticulum membrane"/>
    <property type="evidence" value="ECO:0007669"/>
    <property type="project" value="UniProtKB-SubCell"/>
</dbReference>
<proteinExistence type="inferred from homology"/>
<evidence type="ECO:0000256" key="2">
    <source>
        <dbReference type="ARBA" id="ARBA00010833"/>
    </source>
</evidence>
<evidence type="ECO:0000259" key="13">
    <source>
        <dbReference type="Pfam" id="PF03200"/>
    </source>
</evidence>
<dbReference type="GO" id="GO:0004573">
    <property type="term" value="F:Glc3Man9GlcNAc2 oligosaccharide glucosidase activity"/>
    <property type="evidence" value="ECO:0007669"/>
    <property type="project" value="UniProtKB-UniRule"/>
</dbReference>
<dbReference type="PANTHER" id="PTHR10412">
    <property type="entry name" value="MANNOSYL-OLIGOSACCHARIDE GLUCOSIDASE"/>
    <property type="match status" value="1"/>
</dbReference>
<feature type="domain" description="Glycosyl hydrolase family 63 C-terminal" evidence="13">
    <location>
        <begin position="306"/>
        <end position="783"/>
    </location>
</feature>
<comment type="catalytic activity">
    <reaction evidence="12">
        <text>N(4)-(alpha-D-Glc-(1-&gt;2)-alpha-D-Glc-(1-&gt;3)-alpha-D-Glc-(1-&gt;3)-alpha-D-Man-(1-&gt;2)-alpha-D-Man-(1-&gt;2)-alpha-D-Man-(1-&gt;3)-[alpha-D-Man-(1-&gt;2)-alpha-D-Man-(1-&gt;3)-[alpha-D-Man-(1-&gt;2)-alpha-D-Man-(1-&gt;6)]-alpha-D-Man-(1-&gt;6)]-beta-D-Man-(1-&gt;4)-beta-D-GlcNAc-(1-&gt;4)-beta-D-GlcNAc)-L-asparaginyl-[protein] + H2O = N(4)-(alpha-D-Glc-(1-&gt;3)-alpha-D-Glc-(1-&gt;3)-alpha-D-Man-(1-&gt;2)-alpha-D-Man-(1-&gt;2)-alpha-D-Man-(1-&gt;3)-[alpha-D-Man-(1-&gt;2)-alpha-D-Man-(1-&gt;3)-[alpha-D-Man-(1-&gt;2)-alpha-D-Man-(1-&gt;6)]-alpha-D-Man-(1-&gt;6)]-beta-D-Man-(1-&gt;4)-beta-D-GlcNAc-(1-&gt;4)-beta-D-GlcNAc)-L-asparaginyl-[protein] + beta-D-glucose</text>
        <dbReference type="Rhea" id="RHEA:55988"/>
        <dbReference type="Rhea" id="RHEA-COMP:12806"/>
        <dbReference type="Rhea" id="RHEA-COMP:14355"/>
        <dbReference type="ChEBI" id="CHEBI:15377"/>
        <dbReference type="ChEBI" id="CHEBI:15903"/>
        <dbReference type="ChEBI" id="CHEBI:59082"/>
        <dbReference type="ChEBI" id="CHEBI:132537"/>
        <dbReference type="EC" id="3.2.1.106"/>
    </reaction>
</comment>
<evidence type="ECO:0000256" key="11">
    <source>
        <dbReference type="ARBA" id="ARBA00038888"/>
    </source>
</evidence>
<evidence type="ECO:0000313" key="15">
    <source>
        <dbReference type="Proteomes" id="UP000887577"/>
    </source>
</evidence>
<reference evidence="16" key="1">
    <citation type="submission" date="2022-11" db="UniProtKB">
        <authorList>
            <consortium name="WormBaseParasite"/>
        </authorList>
    </citation>
    <scope>IDENTIFICATION</scope>
</reference>
<keyword evidence="6" id="KW-0735">Signal-anchor</keyword>
<dbReference type="Pfam" id="PF16923">
    <property type="entry name" value="Glyco_hydro_63N"/>
    <property type="match status" value="1"/>
</dbReference>
<comment type="similarity">
    <text evidence="2 12">Belongs to the glycosyl hydrolase 63 family.</text>
</comment>
<comment type="function">
    <text evidence="12">Cleaves the distal alpha 1,2-linked glucose residue from the Glc(3)Man(9)GlcNAc(2) oligosaccharide precursor.</text>
</comment>
<dbReference type="AlphaFoldDB" id="A0A914YXQ5"/>
<evidence type="ECO:0000256" key="10">
    <source>
        <dbReference type="ARBA" id="ARBA00023295"/>
    </source>
</evidence>
<protein>
    <recommendedName>
        <fullName evidence="11 12">Mannosyl-oligosaccharide glucosidase</fullName>
        <ecNumber evidence="11 12">3.2.1.106</ecNumber>
    </recommendedName>
</protein>
<feature type="transmembrane region" description="Helical" evidence="12">
    <location>
        <begin position="31"/>
        <end position="50"/>
    </location>
</feature>
<keyword evidence="8 12" id="KW-0472">Membrane</keyword>
<evidence type="ECO:0000259" key="14">
    <source>
        <dbReference type="Pfam" id="PF16923"/>
    </source>
</evidence>
<dbReference type="Gene3D" id="1.50.10.10">
    <property type="match status" value="1"/>
</dbReference>
<dbReference type="InterPro" id="IPR008928">
    <property type="entry name" value="6-hairpin_glycosidase_sf"/>
</dbReference>
<dbReference type="InterPro" id="IPR031335">
    <property type="entry name" value="Glyco_hydro_63_C"/>
</dbReference>
<keyword evidence="10 12" id="KW-0326">Glycosidase</keyword>
<accession>A0A914YXQ5</accession>
<organism evidence="15 16">
    <name type="scientific">Panagrolaimus superbus</name>
    <dbReference type="NCBI Taxonomy" id="310955"/>
    <lineage>
        <taxon>Eukaryota</taxon>
        <taxon>Metazoa</taxon>
        <taxon>Ecdysozoa</taxon>
        <taxon>Nematoda</taxon>
        <taxon>Chromadorea</taxon>
        <taxon>Rhabditida</taxon>
        <taxon>Tylenchina</taxon>
        <taxon>Panagrolaimomorpha</taxon>
        <taxon>Panagrolaimoidea</taxon>
        <taxon>Panagrolaimidae</taxon>
        <taxon>Panagrolaimus</taxon>
    </lineage>
</organism>
<name>A0A914YXQ5_9BILA</name>
<comment type="subcellular location">
    <subcellularLocation>
        <location evidence="1 12">Endoplasmic reticulum membrane</location>
        <topology evidence="1 12">Single-pass type II membrane protein</topology>
    </subcellularLocation>
</comment>
<dbReference type="InterPro" id="IPR012341">
    <property type="entry name" value="6hp_glycosidase-like_sf"/>
</dbReference>
<keyword evidence="15" id="KW-1185">Reference proteome</keyword>
<dbReference type="PANTHER" id="PTHR10412:SF11">
    <property type="entry name" value="MANNOSYL-OLIGOSACCHARIDE GLUCOSIDASE"/>
    <property type="match status" value="1"/>
</dbReference>
<keyword evidence="3 12" id="KW-0812">Transmembrane</keyword>
<dbReference type="EC" id="3.2.1.106" evidence="11 12"/>
<dbReference type="Gene3D" id="2.70.98.110">
    <property type="entry name" value="Glycosyl hydrolase family 63, N-terminal domain"/>
    <property type="match status" value="1"/>
</dbReference>
<feature type="domain" description="Glycosyl hydrolase family 63 N-terminal" evidence="14">
    <location>
        <begin position="79"/>
        <end position="223"/>
    </location>
</feature>
<dbReference type="Proteomes" id="UP000887577">
    <property type="component" value="Unplaced"/>
</dbReference>
<keyword evidence="4 12" id="KW-0378">Hydrolase</keyword>
<dbReference type="InterPro" id="IPR004888">
    <property type="entry name" value="Glycoside_hydrolase_63"/>
</dbReference>
<evidence type="ECO:0000256" key="6">
    <source>
        <dbReference type="ARBA" id="ARBA00022968"/>
    </source>
</evidence>
<evidence type="ECO:0000256" key="5">
    <source>
        <dbReference type="ARBA" id="ARBA00022824"/>
    </source>
</evidence>
<evidence type="ECO:0000256" key="7">
    <source>
        <dbReference type="ARBA" id="ARBA00022989"/>
    </source>
</evidence>
<keyword evidence="7 12" id="KW-1133">Transmembrane helix</keyword>
<evidence type="ECO:0000256" key="3">
    <source>
        <dbReference type="ARBA" id="ARBA00022692"/>
    </source>
</evidence>
<keyword evidence="9" id="KW-0325">Glycoprotein</keyword>
<dbReference type="Pfam" id="PF03200">
    <property type="entry name" value="Glyco_hydro_63"/>
    <property type="match status" value="1"/>
</dbReference>
<sequence>MRKRNVKPSQKTNQNDSVQYEKAARAKETQILAYSIPAAIVLTGILVFYITNYGSTVFILEKSNLPNASLPNAYDPNAWGSYRPHVYFGLKTRKPASPLVGLVWYRQALGSVDRFRHGCRQEDNIRYMWQDSDGETFGHQRVIDNELTFDTNWLGFKHSFASEIKLHPISQKIPNAKYTFVFYFYLENESDTLYPEVGSDGQVKSYIGNIDGIGKYRIRFESNNPVTSEASFKVPPTFNLVSITDVVQGITDVNDEGTFFINQAKLGQNLENSDSRQLLFVQFTVAENDVVRMHFEGNEEQLEGKFGDVFNKKLENFRKTFDEKYELKQTNYPANYEMMGRAALSNMLGSIGYWHGYSEVDSGDSVKPYGPLSLLSGVPSRPFFPRGFLWDEGFHNLLIKNFNPSLTLNILSSWLDSMTSTGWIPREMILDPEARSKVPAEFITQHPDVANPPMFFYVIESLMRSTDFMTQYSRRLVQFYPRLKQFYLWLKETQKGPKKGTFRWRGRNGTTDLELNPKTLPSGLDDFPRASHPTNDEYHLDLLCWMALSSRVLRQIAEYASDTAFMPEIEEDMELFNSIENLDKHHWSESKQRYFDYGFHSENVALKEIRFQDKNGQIHVIKKRDVKSPPKLQLVENVYGYLNLFPFLLRLLHPTSDKLGIILKDLKKEELWTPYGLRSTSSNSPYYMRYNTQHDGPYWRGPIWINMNYLALASLKHYSASGPHSEVARNLYSELRQNVITNIATQYQATGHFWEHYNDKTGKGAGSHPFTGWTALVLNIMAEKYD</sequence>
<evidence type="ECO:0000256" key="8">
    <source>
        <dbReference type="ARBA" id="ARBA00023136"/>
    </source>
</evidence>
<evidence type="ECO:0000256" key="4">
    <source>
        <dbReference type="ARBA" id="ARBA00022801"/>
    </source>
</evidence>